<dbReference type="PROSITE" id="PS00409">
    <property type="entry name" value="PROKAR_NTER_METHYL"/>
    <property type="match status" value="1"/>
</dbReference>
<dbReference type="AlphaFoldDB" id="A0A518BUW6"/>
<dbReference type="NCBIfam" id="TIGR02532">
    <property type="entry name" value="IV_pilin_GFxxxE"/>
    <property type="match status" value="1"/>
</dbReference>
<keyword evidence="1" id="KW-0472">Membrane</keyword>
<keyword evidence="1" id="KW-1133">Transmembrane helix</keyword>
<reference evidence="2 3" key="1">
    <citation type="submission" date="2019-02" db="EMBL/GenBank/DDBJ databases">
        <title>Deep-cultivation of Planctomycetes and their phenomic and genomic characterization uncovers novel biology.</title>
        <authorList>
            <person name="Wiegand S."/>
            <person name="Jogler M."/>
            <person name="Boedeker C."/>
            <person name="Pinto D."/>
            <person name="Vollmers J."/>
            <person name="Rivas-Marin E."/>
            <person name="Kohn T."/>
            <person name="Peeters S.H."/>
            <person name="Heuer A."/>
            <person name="Rast P."/>
            <person name="Oberbeckmann S."/>
            <person name="Bunk B."/>
            <person name="Jeske O."/>
            <person name="Meyerdierks A."/>
            <person name="Storesund J.E."/>
            <person name="Kallscheuer N."/>
            <person name="Luecker S."/>
            <person name="Lage O.M."/>
            <person name="Pohl T."/>
            <person name="Merkel B.J."/>
            <person name="Hornburger P."/>
            <person name="Mueller R.-W."/>
            <person name="Bruemmer F."/>
            <person name="Labrenz M."/>
            <person name="Spormann A.M."/>
            <person name="Op den Camp H."/>
            <person name="Overmann J."/>
            <person name="Amann R."/>
            <person name="Jetten M.S.M."/>
            <person name="Mascher T."/>
            <person name="Medema M.H."/>
            <person name="Devos D.P."/>
            <person name="Kaster A.-K."/>
            <person name="Ovreas L."/>
            <person name="Rohde M."/>
            <person name="Galperin M.Y."/>
            <person name="Jogler C."/>
        </authorList>
    </citation>
    <scope>NUCLEOTIDE SEQUENCE [LARGE SCALE GENOMIC DNA]</scope>
    <source>
        <strain evidence="2 3">Pan265</strain>
    </source>
</reference>
<sequence length="340" mass="36374">MTNTTDTRPSRAAGFTLIELLVVISIIALLIGILLPALGAARDTARTAIDLGNLRSISQGMFSYSISSKSFLPGPNTSGAHITAGYSDWRQSSTEPTQNMDWISPLFGHALGLSEDRGDRLDDIFNNEFRCPSNTETYNGAVFDAGGVGDVDYENFTVSSYSSPLAFHLWGDNTGANVPLKHGTVASRGNPPPAAEAISLDPGYKGTVDSVGSNSEKVFALDGTRYVDGDGTVTYSGTPRVFQGGNFMVSGPAFADPGGSPYKYNVTGPGKTELTDLAKRYAYRHAGRLNTTFFDGHAKSMDKETAQTVDYFLPTGSVIVNRSATRDSRTPFIENGYVVK</sequence>
<name>A0A518BUW6_9BACT</name>
<evidence type="ECO:0000313" key="3">
    <source>
        <dbReference type="Proteomes" id="UP000320386"/>
    </source>
</evidence>
<dbReference type="Gene3D" id="3.30.700.10">
    <property type="entry name" value="Glycoprotein, Type 4 Pilin"/>
    <property type="match status" value="1"/>
</dbReference>
<evidence type="ECO:0000256" key="1">
    <source>
        <dbReference type="SAM" id="Phobius"/>
    </source>
</evidence>
<evidence type="ECO:0008006" key="4">
    <source>
        <dbReference type="Google" id="ProtNLM"/>
    </source>
</evidence>
<protein>
    <recommendedName>
        <fullName evidence="4">Prepilin-type N-terminal cleavage/methylation domain-containing protein</fullName>
    </recommendedName>
</protein>
<dbReference type="SUPFAM" id="SSF54523">
    <property type="entry name" value="Pili subunits"/>
    <property type="match status" value="1"/>
</dbReference>
<dbReference type="RefSeq" id="WP_236254622.1">
    <property type="nucleotide sequence ID" value="NZ_CP036280.1"/>
</dbReference>
<keyword evidence="1" id="KW-0812">Transmembrane</keyword>
<accession>A0A518BUW6</accession>
<organism evidence="2 3">
    <name type="scientific">Mucisphaera calidilacus</name>
    <dbReference type="NCBI Taxonomy" id="2527982"/>
    <lineage>
        <taxon>Bacteria</taxon>
        <taxon>Pseudomonadati</taxon>
        <taxon>Planctomycetota</taxon>
        <taxon>Phycisphaerae</taxon>
        <taxon>Phycisphaerales</taxon>
        <taxon>Phycisphaeraceae</taxon>
        <taxon>Mucisphaera</taxon>
    </lineage>
</organism>
<evidence type="ECO:0000313" key="2">
    <source>
        <dbReference type="EMBL" id="QDU70751.1"/>
    </source>
</evidence>
<dbReference type="InterPro" id="IPR012902">
    <property type="entry name" value="N_methyl_site"/>
</dbReference>
<feature type="transmembrane region" description="Helical" evidence="1">
    <location>
        <begin position="12"/>
        <end position="38"/>
    </location>
</feature>
<dbReference type="Proteomes" id="UP000320386">
    <property type="component" value="Chromosome"/>
</dbReference>
<dbReference type="KEGG" id="mcad:Pan265_05860"/>
<keyword evidence="3" id="KW-1185">Reference proteome</keyword>
<gene>
    <name evidence="2" type="ORF">Pan265_05860</name>
</gene>
<dbReference type="PANTHER" id="PTHR30093:SF2">
    <property type="entry name" value="TYPE II SECRETION SYSTEM PROTEIN H"/>
    <property type="match status" value="1"/>
</dbReference>
<dbReference type="InterPro" id="IPR045584">
    <property type="entry name" value="Pilin-like"/>
</dbReference>
<dbReference type="EMBL" id="CP036280">
    <property type="protein sequence ID" value="QDU70751.1"/>
    <property type="molecule type" value="Genomic_DNA"/>
</dbReference>
<proteinExistence type="predicted"/>
<dbReference type="PANTHER" id="PTHR30093">
    <property type="entry name" value="GENERAL SECRETION PATHWAY PROTEIN G"/>
    <property type="match status" value="1"/>
</dbReference>
<dbReference type="Pfam" id="PF07963">
    <property type="entry name" value="N_methyl"/>
    <property type="match status" value="1"/>
</dbReference>